<gene>
    <name evidence="1" type="ORF">GRFL_0380</name>
</gene>
<sequence length="94" mass="10592">MMKYYQKFLSDFQESFYMHATLGIILSSCLGAAAAMLVLMNGHALLQMVQLFVITCICMGFNTTVLANLKPKVVFNTLMTSLVLNTAFILYYIF</sequence>
<evidence type="ECO:0000313" key="2">
    <source>
        <dbReference type="Proteomes" id="UP000186230"/>
    </source>
</evidence>
<dbReference type="Proteomes" id="UP000186230">
    <property type="component" value="Chromosome"/>
</dbReference>
<dbReference type="PROSITE" id="PS51257">
    <property type="entry name" value="PROKAR_LIPOPROTEIN"/>
    <property type="match status" value="1"/>
</dbReference>
<dbReference type="EMBL" id="CP016359">
    <property type="protein sequence ID" value="APU67104.1"/>
    <property type="molecule type" value="Genomic_DNA"/>
</dbReference>
<dbReference type="KEGG" id="gfl:GRFL_0380"/>
<proteinExistence type="predicted"/>
<keyword evidence="2" id="KW-1185">Reference proteome</keyword>
<protein>
    <submittedName>
        <fullName evidence="1">Uncharacterized protein</fullName>
    </submittedName>
</protein>
<accession>A0A1L7I1N1</accession>
<evidence type="ECO:0000313" key="1">
    <source>
        <dbReference type="EMBL" id="APU67104.1"/>
    </source>
</evidence>
<name>A0A1L7I1N1_9FLAO</name>
<dbReference type="STRING" id="1229726.GRFL_0380"/>
<reference evidence="1 2" key="1">
    <citation type="submission" date="2016-07" db="EMBL/GenBank/DDBJ databases">
        <title>Multi-omics approach to identify versatile polysaccharide utilization systems of a marine flavobacterium Gramella flava.</title>
        <authorList>
            <person name="Tang K."/>
        </authorList>
    </citation>
    <scope>NUCLEOTIDE SEQUENCE [LARGE SCALE GENOMIC DNA]</scope>
    <source>
        <strain evidence="1 2">JLT2011</strain>
    </source>
</reference>
<dbReference type="AlphaFoldDB" id="A0A1L7I1N1"/>
<organism evidence="1 2">
    <name type="scientific">Christiangramia flava JLT2011</name>
    <dbReference type="NCBI Taxonomy" id="1229726"/>
    <lineage>
        <taxon>Bacteria</taxon>
        <taxon>Pseudomonadati</taxon>
        <taxon>Bacteroidota</taxon>
        <taxon>Flavobacteriia</taxon>
        <taxon>Flavobacteriales</taxon>
        <taxon>Flavobacteriaceae</taxon>
        <taxon>Christiangramia</taxon>
    </lineage>
</organism>